<dbReference type="RefSeq" id="WP_013048851.1">
    <property type="nucleotide sequence ID" value="NC_014011.1"/>
</dbReference>
<evidence type="ECO:0000313" key="2">
    <source>
        <dbReference type="EMBL" id="ADE57588.1"/>
    </source>
</evidence>
<dbReference type="Proteomes" id="UP000002366">
    <property type="component" value="Chromosome"/>
</dbReference>
<dbReference type="eggNOG" id="ENOG5033ERB">
    <property type="taxonomic scope" value="Bacteria"/>
</dbReference>
<reference evidence="2 3" key="1">
    <citation type="journal article" date="2010" name="Stand. Genomic Sci.">
        <title>Complete genome sequence of Aminobacterium colombiense type strain (ALA-1).</title>
        <authorList>
            <person name="Chertkov O."/>
            <person name="Sikorski J."/>
            <person name="Brambilla E."/>
            <person name="Lapidus A."/>
            <person name="Copeland A."/>
            <person name="Glavina Del Rio T."/>
            <person name="Nolan M."/>
            <person name="Lucas S."/>
            <person name="Tice H."/>
            <person name="Cheng J.F."/>
            <person name="Han C."/>
            <person name="Detter J.C."/>
            <person name="Bruce D."/>
            <person name="Tapia R."/>
            <person name="Goodwin L."/>
            <person name="Pitluck S."/>
            <person name="Liolios K."/>
            <person name="Ivanova N."/>
            <person name="Mavromatis K."/>
            <person name="Ovchinnikova G."/>
            <person name="Pati A."/>
            <person name="Chen A."/>
            <person name="Palaniappan K."/>
            <person name="Land M."/>
            <person name="Hauser L."/>
            <person name="Chang Y.J."/>
            <person name="Jeffries C.D."/>
            <person name="Spring S."/>
            <person name="Rohde M."/>
            <person name="Goker M."/>
            <person name="Bristow J."/>
            <person name="Eisen J.A."/>
            <person name="Markowitz V."/>
            <person name="Hugenholtz P."/>
            <person name="Kyrpides N.C."/>
            <person name="Klenk H.P."/>
        </authorList>
    </citation>
    <scope>NUCLEOTIDE SEQUENCE [LARGE SCALE GENOMIC DNA]</scope>
    <source>
        <strain evidence="3">DSM 12261 / ALA-1</strain>
    </source>
</reference>
<proteinExistence type="predicted"/>
<accession>D5EGA6</accession>
<dbReference type="EMBL" id="CP001997">
    <property type="protein sequence ID" value="ADE57588.1"/>
    <property type="molecule type" value="Genomic_DNA"/>
</dbReference>
<feature type="transmembrane region" description="Helical" evidence="1">
    <location>
        <begin position="12"/>
        <end position="30"/>
    </location>
</feature>
<name>D5EGA6_AMICL</name>
<sequence length="185" mass="20476">MAGRFSGKKKIYIFLLVLAGLMAFYGWIAWRDLHLDPDSIKKVVKEGPAIVVESLSMEKEVSGGIWHIHAERTERKSGLIAAEQITVTGKISEGNRWRVIAPSGVFDEGSSDGVLYNPEGVTESETFTVSWEAPEAQWNSAKAEWIFPKGISADHTQGTLRGNYGRATEDGVFYVEKGAALTWRE</sequence>
<evidence type="ECO:0008006" key="4">
    <source>
        <dbReference type="Google" id="ProtNLM"/>
    </source>
</evidence>
<evidence type="ECO:0000313" key="3">
    <source>
        <dbReference type="Proteomes" id="UP000002366"/>
    </source>
</evidence>
<keyword evidence="1" id="KW-0472">Membrane</keyword>
<protein>
    <recommendedName>
        <fullName evidence="4">LPS export ABC transporter periplasmic protein LptC</fullName>
    </recommendedName>
</protein>
<dbReference type="HOGENOM" id="CLU_1458411_0_0_0"/>
<dbReference type="STRING" id="572547.Amico_1471"/>
<keyword evidence="1" id="KW-1133">Transmembrane helix</keyword>
<dbReference type="KEGG" id="aco:Amico_1471"/>
<dbReference type="OrthoDB" id="4205at2"/>
<organism evidence="2 3">
    <name type="scientific">Aminobacterium colombiense (strain DSM 12261 / ALA-1)</name>
    <dbReference type="NCBI Taxonomy" id="572547"/>
    <lineage>
        <taxon>Bacteria</taxon>
        <taxon>Thermotogati</taxon>
        <taxon>Synergistota</taxon>
        <taxon>Synergistia</taxon>
        <taxon>Synergistales</taxon>
        <taxon>Aminobacteriaceae</taxon>
        <taxon>Aminobacterium</taxon>
    </lineage>
</organism>
<dbReference type="AlphaFoldDB" id="D5EGA6"/>
<gene>
    <name evidence="2" type="ordered locus">Amico_1471</name>
</gene>
<evidence type="ECO:0000256" key="1">
    <source>
        <dbReference type="SAM" id="Phobius"/>
    </source>
</evidence>
<keyword evidence="3" id="KW-1185">Reference proteome</keyword>
<keyword evidence="1" id="KW-0812">Transmembrane</keyword>